<keyword evidence="2" id="KW-1185">Reference proteome</keyword>
<comment type="caution">
    <text evidence="1">The sequence shown here is derived from an EMBL/GenBank/DDBJ whole genome shotgun (WGS) entry which is preliminary data.</text>
</comment>
<accession>A0ACA9SYX1</accession>
<feature type="non-terminal residue" evidence="1">
    <location>
        <position position="1"/>
    </location>
</feature>
<reference evidence="1" key="1">
    <citation type="submission" date="2021-06" db="EMBL/GenBank/DDBJ databases">
        <authorList>
            <person name="Kallberg Y."/>
            <person name="Tangrot J."/>
            <person name="Rosling A."/>
        </authorList>
    </citation>
    <scope>NUCLEOTIDE SEQUENCE</scope>
    <source>
        <strain evidence="1">MA461A</strain>
    </source>
</reference>
<evidence type="ECO:0000313" key="1">
    <source>
        <dbReference type="EMBL" id="CAG8852326.1"/>
    </source>
</evidence>
<dbReference type="EMBL" id="CAJVQC010181276">
    <property type="protein sequence ID" value="CAG8852326.1"/>
    <property type="molecule type" value="Genomic_DNA"/>
</dbReference>
<sequence>NKKQKCDHKQNKVLCKPEVAKPIIKDDIIFDPSRPRECCGIQQGPYSSYGTSGL</sequence>
<feature type="non-terminal residue" evidence="1">
    <location>
        <position position="54"/>
    </location>
</feature>
<proteinExistence type="predicted"/>
<name>A0ACA9SYX1_9GLOM</name>
<protein>
    <submittedName>
        <fullName evidence="1">29829_t:CDS:1</fullName>
    </submittedName>
</protein>
<evidence type="ECO:0000313" key="2">
    <source>
        <dbReference type="Proteomes" id="UP000789920"/>
    </source>
</evidence>
<dbReference type="Proteomes" id="UP000789920">
    <property type="component" value="Unassembled WGS sequence"/>
</dbReference>
<gene>
    <name evidence="1" type="ORF">RPERSI_LOCUS37024</name>
</gene>
<organism evidence="1 2">
    <name type="scientific">Racocetra persica</name>
    <dbReference type="NCBI Taxonomy" id="160502"/>
    <lineage>
        <taxon>Eukaryota</taxon>
        <taxon>Fungi</taxon>
        <taxon>Fungi incertae sedis</taxon>
        <taxon>Mucoromycota</taxon>
        <taxon>Glomeromycotina</taxon>
        <taxon>Glomeromycetes</taxon>
        <taxon>Diversisporales</taxon>
        <taxon>Gigasporaceae</taxon>
        <taxon>Racocetra</taxon>
    </lineage>
</organism>